<dbReference type="Proteomes" id="UP000481153">
    <property type="component" value="Unassembled WGS sequence"/>
</dbReference>
<evidence type="ECO:0000259" key="2">
    <source>
        <dbReference type="Pfam" id="PF04212"/>
    </source>
</evidence>
<accession>A0A6G0WPF2</accession>
<dbReference type="EMBL" id="VJMJ01000166">
    <property type="protein sequence ID" value="KAF0729249.1"/>
    <property type="molecule type" value="Genomic_DNA"/>
</dbReference>
<name>A0A6G0WPF2_9STRA</name>
<dbReference type="Pfam" id="PF04212">
    <property type="entry name" value="MIT"/>
    <property type="match status" value="1"/>
</dbReference>
<gene>
    <name evidence="3" type="ORF">Ae201684_013000</name>
</gene>
<dbReference type="SUPFAM" id="SSF116846">
    <property type="entry name" value="MIT domain"/>
    <property type="match status" value="1"/>
</dbReference>
<feature type="region of interest" description="Disordered" evidence="1">
    <location>
        <begin position="122"/>
        <end position="143"/>
    </location>
</feature>
<feature type="compositionally biased region" description="Basic and acidic residues" evidence="1">
    <location>
        <begin position="127"/>
        <end position="137"/>
    </location>
</feature>
<evidence type="ECO:0000256" key="1">
    <source>
        <dbReference type="SAM" id="MobiDB-lite"/>
    </source>
</evidence>
<dbReference type="Gene3D" id="1.20.58.80">
    <property type="entry name" value="Phosphotransferase system, lactose/cellobiose-type IIA subunit"/>
    <property type="match status" value="1"/>
</dbReference>
<dbReference type="AlphaFoldDB" id="A0A6G0WPF2"/>
<evidence type="ECO:0000313" key="4">
    <source>
        <dbReference type="Proteomes" id="UP000481153"/>
    </source>
</evidence>
<evidence type="ECO:0000313" key="3">
    <source>
        <dbReference type="EMBL" id="KAF0729249.1"/>
    </source>
</evidence>
<proteinExistence type="predicted"/>
<reference evidence="3 4" key="1">
    <citation type="submission" date="2019-07" db="EMBL/GenBank/DDBJ databases">
        <title>Genomics analysis of Aphanomyces spp. identifies a new class of oomycete effector associated with host adaptation.</title>
        <authorList>
            <person name="Gaulin E."/>
        </authorList>
    </citation>
    <scope>NUCLEOTIDE SEQUENCE [LARGE SCALE GENOMIC DNA]</scope>
    <source>
        <strain evidence="3 4">ATCC 201684</strain>
    </source>
</reference>
<organism evidence="3 4">
    <name type="scientific">Aphanomyces euteiches</name>
    <dbReference type="NCBI Taxonomy" id="100861"/>
    <lineage>
        <taxon>Eukaryota</taxon>
        <taxon>Sar</taxon>
        <taxon>Stramenopiles</taxon>
        <taxon>Oomycota</taxon>
        <taxon>Saprolegniomycetes</taxon>
        <taxon>Saprolegniales</taxon>
        <taxon>Verrucalvaceae</taxon>
        <taxon>Aphanomyces</taxon>
    </lineage>
</organism>
<dbReference type="InterPro" id="IPR007330">
    <property type="entry name" value="MIT_dom"/>
</dbReference>
<feature type="domain" description="MIT" evidence="2">
    <location>
        <begin position="76"/>
        <end position="118"/>
    </location>
</feature>
<comment type="caution">
    <text evidence="3">The sequence shown here is derived from an EMBL/GenBank/DDBJ whole genome shotgun (WGS) entry which is preliminary data.</text>
</comment>
<sequence length="143" mass="16525">MRCRWQHQQCWNEANSKPHSRVSFSQADNSYTLLCRTTTDLGKVKTCIHFATRLSTMKEQSAPTPGQPNSQQIKPIDQAIRLIQQAVEQDRNANFVLAFRLYMQSFEYFMVANEHEAKSIGKKIHRGQNERIHDPRGKPQGIP</sequence>
<dbReference type="VEuPathDB" id="FungiDB:AeMF1_015003"/>
<dbReference type="InterPro" id="IPR036181">
    <property type="entry name" value="MIT_dom_sf"/>
</dbReference>
<keyword evidence="4" id="KW-1185">Reference proteome</keyword>
<protein>
    <recommendedName>
        <fullName evidence="2">MIT domain-containing protein</fullName>
    </recommendedName>
</protein>